<proteinExistence type="predicted"/>
<comment type="caution">
    <text evidence="1">The sequence shown here is derived from an EMBL/GenBank/DDBJ whole genome shotgun (WGS) entry which is preliminary data.</text>
</comment>
<dbReference type="AlphaFoldDB" id="A0A2G5P853"/>
<evidence type="ECO:0000313" key="1">
    <source>
        <dbReference type="EMBL" id="PIB74203.1"/>
    </source>
</evidence>
<dbReference type="EMBL" id="PDCN02000019">
    <property type="protein sequence ID" value="PIB74203.1"/>
    <property type="molecule type" value="Genomic_DNA"/>
</dbReference>
<keyword evidence="2" id="KW-1185">Reference proteome</keyword>
<evidence type="ECO:0000313" key="2">
    <source>
        <dbReference type="Proteomes" id="UP000230551"/>
    </source>
</evidence>
<protein>
    <submittedName>
        <fullName evidence="1">Uncharacterized protein</fullName>
    </submittedName>
</protein>
<sequence>MANSDWRTTQLMAATRCGHVEVFERFGDLPGQYHSTPLLRLFGTMLQENAKTGETRIVLAVADDHGRVRELVPGVTKKRFVAVMWDGGPMDPDSALHRRLEAWSEWGVVPDEDDWASLRPTGPR</sequence>
<dbReference type="RefSeq" id="WP_090585845.1">
    <property type="nucleotide sequence ID" value="NZ_CP104302.1"/>
</dbReference>
<gene>
    <name evidence="1" type="ORF">CQY22_013975</name>
</gene>
<name>A0A2G5P853_9MYCO</name>
<reference evidence="1 2" key="1">
    <citation type="journal article" date="2017" name="Infect. Genet. Evol.">
        <title>The new phylogeny of the genus Mycobacterium: The old and the news.</title>
        <authorList>
            <person name="Tortoli E."/>
            <person name="Fedrizzi T."/>
            <person name="Meehan C.J."/>
            <person name="Trovato A."/>
            <person name="Grottola A."/>
            <person name="Giacobazzi E."/>
            <person name="Serpini G.F."/>
            <person name="Tagliazucchi S."/>
            <person name="Fabio A."/>
            <person name="Bettua C."/>
            <person name="Bertorelli R."/>
            <person name="Frascaro F."/>
            <person name="De Sanctis V."/>
            <person name="Pecorari M."/>
            <person name="Jousson O."/>
            <person name="Segata N."/>
            <person name="Cirillo D.M."/>
        </authorList>
    </citation>
    <scope>NUCLEOTIDE SEQUENCE [LARGE SCALE GENOMIC DNA]</scope>
    <source>
        <strain evidence="1 2">CIP1034565</strain>
    </source>
</reference>
<organism evidence="1 2">
    <name type="scientific">Mycolicibacterium brumae</name>
    <dbReference type="NCBI Taxonomy" id="85968"/>
    <lineage>
        <taxon>Bacteria</taxon>
        <taxon>Bacillati</taxon>
        <taxon>Actinomycetota</taxon>
        <taxon>Actinomycetes</taxon>
        <taxon>Mycobacteriales</taxon>
        <taxon>Mycobacteriaceae</taxon>
        <taxon>Mycolicibacterium</taxon>
    </lineage>
</organism>
<dbReference type="OrthoDB" id="4626756at2"/>
<dbReference type="Proteomes" id="UP000230551">
    <property type="component" value="Unassembled WGS sequence"/>
</dbReference>
<accession>A0A2G5P853</accession>